<dbReference type="CDD" id="cd13919">
    <property type="entry name" value="CuRO_HCO_II_like_5"/>
    <property type="match status" value="1"/>
</dbReference>
<dbReference type="GO" id="GO:0016020">
    <property type="term" value="C:membrane"/>
    <property type="evidence" value="ECO:0007669"/>
    <property type="project" value="UniProtKB-SubCell"/>
</dbReference>
<dbReference type="SUPFAM" id="SSF49503">
    <property type="entry name" value="Cupredoxins"/>
    <property type="match status" value="1"/>
</dbReference>
<proteinExistence type="inferred from homology"/>
<dbReference type="RefSeq" id="WP_348641370.1">
    <property type="nucleotide sequence ID" value="NZ_JACHIP010000006.1"/>
</dbReference>
<comment type="caution">
    <text evidence="10">The sequence shown here is derived from an EMBL/GenBank/DDBJ whole genome shotgun (WGS) entry which is preliminary data.</text>
</comment>
<dbReference type="EMBL" id="JACHIP010000006">
    <property type="protein sequence ID" value="MBB5059489.1"/>
    <property type="molecule type" value="Genomic_DNA"/>
</dbReference>
<evidence type="ECO:0000256" key="3">
    <source>
        <dbReference type="ARBA" id="ARBA00022448"/>
    </source>
</evidence>
<dbReference type="PROSITE" id="PS50857">
    <property type="entry name" value="COX2_CUA"/>
    <property type="match status" value="1"/>
</dbReference>
<evidence type="ECO:0000256" key="2">
    <source>
        <dbReference type="ARBA" id="ARBA00007866"/>
    </source>
</evidence>
<evidence type="ECO:0000313" key="10">
    <source>
        <dbReference type="EMBL" id="MBB5059489.1"/>
    </source>
</evidence>
<sequence length="255" mass="27575">MTFASISGLSLSPQLSPGWFLPMDASSHGPALDRHLLLNLWIAGGLLALVHLVLLVGLLARRKGLGKRSARAAEILPLGFLVLLFVGLTVQAEILWAAARYTGPDPAALQVEVTGMQFAWYFRYPGEDARFGRTEPKLVAPAEGNPVGLDRGDEAGRDDLVAAELVLPEGRPVDLRLRAVDVIHGFAVPEMRLKQNAVPGQTIHLHFTPTVAGTYAILCTQLCGSGHYRMQANLRVVSPDDFEKWLASKRSGAAQ</sequence>
<dbReference type="PROSITE" id="PS00078">
    <property type="entry name" value="COX2"/>
    <property type="match status" value="1"/>
</dbReference>
<feature type="domain" description="Cytochrome oxidase subunit II copper A binding" evidence="9">
    <location>
        <begin position="106"/>
        <end position="248"/>
    </location>
</feature>
<dbReference type="GO" id="GO:0004129">
    <property type="term" value="F:cytochrome-c oxidase activity"/>
    <property type="evidence" value="ECO:0007669"/>
    <property type="project" value="InterPro"/>
</dbReference>
<name>A0A7W7ZH34_9BACT</name>
<dbReference type="InterPro" id="IPR008972">
    <property type="entry name" value="Cupredoxin"/>
</dbReference>
<dbReference type="PANTHER" id="PTHR22888:SF9">
    <property type="entry name" value="CYTOCHROME C OXIDASE SUBUNIT 2"/>
    <property type="match status" value="1"/>
</dbReference>
<dbReference type="Proteomes" id="UP000540989">
    <property type="component" value="Unassembled WGS sequence"/>
</dbReference>
<dbReference type="InterPro" id="IPR045187">
    <property type="entry name" value="CcO_II"/>
</dbReference>
<dbReference type="InterPro" id="IPR002429">
    <property type="entry name" value="CcO_II-like_C"/>
</dbReference>
<keyword evidence="11" id="KW-1185">Reference proteome</keyword>
<dbReference type="InterPro" id="IPR001505">
    <property type="entry name" value="Copper_CuA"/>
</dbReference>
<feature type="transmembrane region" description="Helical" evidence="8">
    <location>
        <begin position="40"/>
        <end position="60"/>
    </location>
</feature>
<dbReference type="Gene3D" id="2.60.40.420">
    <property type="entry name" value="Cupredoxins - blue copper proteins"/>
    <property type="match status" value="1"/>
</dbReference>
<protein>
    <submittedName>
        <fullName evidence="10">Cytochrome c oxidase subunit 2</fullName>
    </submittedName>
</protein>
<keyword evidence="8" id="KW-1133">Transmembrane helix</keyword>
<dbReference type="PRINTS" id="PR01166">
    <property type="entry name" value="CYCOXIDASEII"/>
</dbReference>
<evidence type="ECO:0000313" key="11">
    <source>
        <dbReference type="Proteomes" id="UP000540989"/>
    </source>
</evidence>
<keyword evidence="3" id="KW-0813">Transport</keyword>
<dbReference type="GO" id="GO:0005507">
    <property type="term" value="F:copper ion binding"/>
    <property type="evidence" value="ECO:0007669"/>
    <property type="project" value="InterPro"/>
</dbReference>
<evidence type="ECO:0000256" key="7">
    <source>
        <dbReference type="ARBA" id="ARBA00023136"/>
    </source>
</evidence>
<accession>A0A7W7ZH34</accession>
<dbReference type="GO" id="GO:0042773">
    <property type="term" value="P:ATP synthesis coupled electron transport"/>
    <property type="evidence" value="ECO:0007669"/>
    <property type="project" value="TreeGrafter"/>
</dbReference>
<keyword evidence="8" id="KW-0812">Transmembrane</keyword>
<keyword evidence="6" id="KW-0186">Copper</keyword>
<reference evidence="10 11" key="1">
    <citation type="submission" date="2020-08" db="EMBL/GenBank/DDBJ databases">
        <title>Genomic Encyclopedia of Type Strains, Phase IV (KMG-V): Genome sequencing to study the core and pangenomes of soil and plant-associated prokaryotes.</title>
        <authorList>
            <person name="Whitman W."/>
        </authorList>
    </citation>
    <scope>NUCLEOTIDE SEQUENCE [LARGE SCALE GENOMIC DNA]</scope>
    <source>
        <strain evidence="10 11">M8UP14</strain>
    </source>
</reference>
<evidence type="ECO:0000256" key="1">
    <source>
        <dbReference type="ARBA" id="ARBA00004370"/>
    </source>
</evidence>
<dbReference type="Pfam" id="PF00116">
    <property type="entry name" value="COX2"/>
    <property type="match status" value="1"/>
</dbReference>
<gene>
    <name evidence="10" type="ORF">HDF16_004215</name>
</gene>
<keyword evidence="4" id="KW-0479">Metal-binding</keyword>
<keyword evidence="7 8" id="KW-0472">Membrane</keyword>
<comment type="subcellular location">
    <subcellularLocation>
        <location evidence="1">Membrane</location>
    </subcellularLocation>
</comment>
<evidence type="ECO:0000256" key="6">
    <source>
        <dbReference type="ARBA" id="ARBA00023008"/>
    </source>
</evidence>
<dbReference type="AlphaFoldDB" id="A0A7W7ZH34"/>
<evidence type="ECO:0000256" key="8">
    <source>
        <dbReference type="SAM" id="Phobius"/>
    </source>
</evidence>
<comment type="similarity">
    <text evidence="2">Belongs to the cytochrome c oxidase subunit 2 family.</text>
</comment>
<dbReference type="PANTHER" id="PTHR22888">
    <property type="entry name" value="CYTOCHROME C OXIDASE, SUBUNIT II"/>
    <property type="match status" value="1"/>
</dbReference>
<evidence type="ECO:0000256" key="4">
    <source>
        <dbReference type="ARBA" id="ARBA00022723"/>
    </source>
</evidence>
<organism evidence="10 11">
    <name type="scientific">Granulicella aggregans</name>
    <dbReference type="NCBI Taxonomy" id="474949"/>
    <lineage>
        <taxon>Bacteria</taxon>
        <taxon>Pseudomonadati</taxon>
        <taxon>Acidobacteriota</taxon>
        <taxon>Terriglobia</taxon>
        <taxon>Terriglobales</taxon>
        <taxon>Acidobacteriaceae</taxon>
        <taxon>Granulicella</taxon>
    </lineage>
</organism>
<keyword evidence="5" id="KW-0249">Electron transport</keyword>
<evidence type="ECO:0000259" key="9">
    <source>
        <dbReference type="PROSITE" id="PS50857"/>
    </source>
</evidence>
<feature type="transmembrane region" description="Helical" evidence="8">
    <location>
        <begin position="72"/>
        <end position="90"/>
    </location>
</feature>
<evidence type="ECO:0000256" key="5">
    <source>
        <dbReference type="ARBA" id="ARBA00022982"/>
    </source>
</evidence>